<feature type="transmembrane region" description="Helical" evidence="1">
    <location>
        <begin position="46"/>
        <end position="66"/>
    </location>
</feature>
<gene>
    <name evidence="2" type="ORF">HAX54_027082</name>
</gene>
<evidence type="ECO:0000256" key="1">
    <source>
        <dbReference type="SAM" id="Phobius"/>
    </source>
</evidence>
<accession>A0ABS8V4F8</accession>
<dbReference type="Proteomes" id="UP000823775">
    <property type="component" value="Unassembled WGS sequence"/>
</dbReference>
<keyword evidence="1" id="KW-1133">Transmembrane helix</keyword>
<name>A0ABS8V4F8_DATST</name>
<keyword evidence="3" id="KW-1185">Reference proteome</keyword>
<keyword evidence="1" id="KW-0472">Membrane</keyword>
<evidence type="ECO:0000313" key="2">
    <source>
        <dbReference type="EMBL" id="MCD9641138.1"/>
    </source>
</evidence>
<proteinExistence type="predicted"/>
<evidence type="ECO:0000313" key="3">
    <source>
        <dbReference type="Proteomes" id="UP000823775"/>
    </source>
</evidence>
<sequence>MAGFRSLAVFYRVVSGWKVVSNPKITKLDSFNKFSRKKFTTTSSVLVAYSLGIGIFFSLFFLFALGTKFESRLRSRIFGRKLSLLLNTSNGLLSRKYL</sequence>
<reference evidence="2 3" key="1">
    <citation type="journal article" date="2021" name="BMC Genomics">
        <title>Datura genome reveals duplications of psychoactive alkaloid biosynthetic genes and high mutation rate following tissue culture.</title>
        <authorList>
            <person name="Rajewski A."/>
            <person name="Carter-House D."/>
            <person name="Stajich J."/>
            <person name="Litt A."/>
        </authorList>
    </citation>
    <scope>NUCLEOTIDE SEQUENCE [LARGE SCALE GENOMIC DNA]</scope>
    <source>
        <strain evidence="2">AR-01</strain>
    </source>
</reference>
<dbReference type="EMBL" id="JACEIK010003290">
    <property type="protein sequence ID" value="MCD9641138.1"/>
    <property type="molecule type" value="Genomic_DNA"/>
</dbReference>
<keyword evidence="1" id="KW-0812">Transmembrane</keyword>
<comment type="caution">
    <text evidence="2">The sequence shown here is derived from an EMBL/GenBank/DDBJ whole genome shotgun (WGS) entry which is preliminary data.</text>
</comment>
<protein>
    <submittedName>
        <fullName evidence="2">Uncharacterized protein</fullName>
    </submittedName>
</protein>
<organism evidence="2 3">
    <name type="scientific">Datura stramonium</name>
    <name type="common">Jimsonweed</name>
    <name type="synonym">Common thornapple</name>
    <dbReference type="NCBI Taxonomy" id="4076"/>
    <lineage>
        <taxon>Eukaryota</taxon>
        <taxon>Viridiplantae</taxon>
        <taxon>Streptophyta</taxon>
        <taxon>Embryophyta</taxon>
        <taxon>Tracheophyta</taxon>
        <taxon>Spermatophyta</taxon>
        <taxon>Magnoliopsida</taxon>
        <taxon>eudicotyledons</taxon>
        <taxon>Gunneridae</taxon>
        <taxon>Pentapetalae</taxon>
        <taxon>asterids</taxon>
        <taxon>lamiids</taxon>
        <taxon>Solanales</taxon>
        <taxon>Solanaceae</taxon>
        <taxon>Solanoideae</taxon>
        <taxon>Datureae</taxon>
        <taxon>Datura</taxon>
    </lineage>
</organism>